<name>A0A8T4H976_9SPHI</name>
<gene>
    <name evidence="1" type="ORF">J5U18_04420</name>
</gene>
<accession>A0A8T4H976</accession>
<keyword evidence="2" id="KW-1185">Reference proteome</keyword>
<dbReference type="EMBL" id="JAGKSB010000004">
    <property type="protein sequence ID" value="MBP3942815.1"/>
    <property type="molecule type" value="Genomic_DNA"/>
</dbReference>
<evidence type="ECO:0008006" key="3">
    <source>
        <dbReference type="Google" id="ProtNLM"/>
    </source>
</evidence>
<evidence type="ECO:0000313" key="1">
    <source>
        <dbReference type="EMBL" id="MBP3942815.1"/>
    </source>
</evidence>
<dbReference type="RefSeq" id="WP_353546301.1">
    <property type="nucleotide sequence ID" value="NZ_JAGKSB010000004.1"/>
</dbReference>
<dbReference type="Proteomes" id="UP000679691">
    <property type="component" value="Unassembled WGS sequence"/>
</dbReference>
<evidence type="ECO:0000313" key="2">
    <source>
        <dbReference type="Proteomes" id="UP000679691"/>
    </source>
</evidence>
<proteinExistence type="predicted"/>
<sequence>MHNFKSIKYFIICLFIINLQSCSKDSGPVNTEETEAIVKISSVNFEYEEGPSLMAKNIPSGIQDNNVINDIIPFGKGKTIEVSLQPAEADQPQSSTIKKVAALVTSPLQTNVRYKLLIYDNLGKFITEKEYIYGNEAKIAGIPLDAGKDYTFVAYSINSTTDLPAIVGKEDIKTANLSNVSADLMFFKKTMKISFGTINLGIILKHQFSMITTKLTIDPNTTGTITNVTNAAISPSRISANLSFNDQKITYNQANTTGLVINFPTIPTQGQRIVTSNPTLVINPSTNTGSVTIGSLTIDGATKTNITIPNVKILPGVKYNLVLNFKTCTQDVSTQTALNWDYPQVTKDGQNGIEKNGVFIRNGGVLDQTIVAPGADYGFVFDITKMDNSFNMELNGVKLAKTEIQFQKGLTIGQNIRFVDGSTYEGTNSAGGTIGAVYNFTGTATSPIVKVVISKTGEVTMYGSKYGGGPLLPLELFNGNSFNNFKWNAGGQESNTVKITQIVQGRTIIRGVGTGKSKISCN</sequence>
<dbReference type="AlphaFoldDB" id="A0A8T4H976"/>
<comment type="caution">
    <text evidence="1">The sequence shown here is derived from an EMBL/GenBank/DDBJ whole genome shotgun (WGS) entry which is preliminary data.</text>
</comment>
<reference evidence="1" key="1">
    <citation type="submission" date="2021-03" db="EMBL/GenBank/DDBJ databases">
        <authorList>
            <person name="Lu T."/>
            <person name="Wang Q."/>
            <person name="Han X."/>
        </authorList>
    </citation>
    <scope>NUCLEOTIDE SEQUENCE</scope>
    <source>
        <strain evidence="1">WQ 2009</strain>
    </source>
</reference>
<organism evidence="1 2">
    <name type="scientific">Rhinopithecimicrobium faecis</name>
    <dbReference type="NCBI Taxonomy" id="2820698"/>
    <lineage>
        <taxon>Bacteria</taxon>
        <taxon>Pseudomonadati</taxon>
        <taxon>Bacteroidota</taxon>
        <taxon>Sphingobacteriia</taxon>
        <taxon>Sphingobacteriales</taxon>
        <taxon>Sphingobacteriaceae</taxon>
        <taxon>Rhinopithecimicrobium</taxon>
    </lineage>
</organism>
<protein>
    <recommendedName>
        <fullName evidence="3">Fimbrillin-like</fullName>
    </recommendedName>
</protein>